<feature type="domain" description="F-box" evidence="1">
    <location>
        <begin position="9"/>
        <end position="55"/>
    </location>
</feature>
<protein>
    <recommendedName>
        <fullName evidence="1">F-box domain-containing protein</fullName>
    </recommendedName>
</protein>
<comment type="caution">
    <text evidence="2">The sequence shown here is derived from an EMBL/GenBank/DDBJ whole genome shotgun (WGS) entry which is preliminary data.</text>
</comment>
<proteinExistence type="predicted"/>
<evidence type="ECO:0000313" key="2">
    <source>
        <dbReference type="EMBL" id="KAJ5089356.1"/>
    </source>
</evidence>
<dbReference type="Pfam" id="PF12937">
    <property type="entry name" value="F-box-like"/>
    <property type="match status" value="1"/>
</dbReference>
<accession>A0A9W9K1M7</accession>
<evidence type="ECO:0000313" key="3">
    <source>
        <dbReference type="Proteomes" id="UP001149074"/>
    </source>
</evidence>
<dbReference type="EMBL" id="JAPQKI010000009">
    <property type="protein sequence ID" value="KAJ5089356.1"/>
    <property type="molecule type" value="Genomic_DNA"/>
</dbReference>
<name>A0A9W9K1M7_9EURO</name>
<reference evidence="2" key="1">
    <citation type="submission" date="2022-11" db="EMBL/GenBank/DDBJ databases">
        <authorList>
            <person name="Petersen C."/>
        </authorList>
    </citation>
    <scope>NUCLEOTIDE SEQUENCE</scope>
    <source>
        <strain evidence="2">IBT 30761</strain>
    </source>
</reference>
<dbReference type="OrthoDB" id="5380309at2759"/>
<dbReference type="InterPro" id="IPR001810">
    <property type="entry name" value="F-box_dom"/>
</dbReference>
<evidence type="ECO:0000259" key="1">
    <source>
        <dbReference type="PROSITE" id="PS50181"/>
    </source>
</evidence>
<dbReference type="SUPFAM" id="SSF81383">
    <property type="entry name" value="F-box domain"/>
    <property type="match status" value="1"/>
</dbReference>
<dbReference type="Gene3D" id="1.20.1280.50">
    <property type="match status" value="1"/>
</dbReference>
<dbReference type="RefSeq" id="XP_056471338.1">
    <property type="nucleotide sequence ID" value="XM_056620532.1"/>
</dbReference>
<reference evidence="2" key="2">
    <citation type="journal article" date="2023" name="IMA Fungus">
        <title>Comparative genomic study of the Penicillium genus elucidates a diverse pangenome and 15 lateral gene transfer events.</title>
        <authorList>
            <person name="Petersen C."/>
            <person name="Sorensen T."/>
            <person name="Nielsen M.R."/>
            <person name="Sondergaard T.E."/>
            <person name="Sorensen J.L."/>
            <person name="Fitzpatrick D.A."/>
            <person name="Frisvad J.C."/>
            <person name="Nielsen K.L."/>
        </authorList>
    </citation>
    <scope>NUCLEOTIDE SEQUENCE</scope>
    <source>
        <strain evidence="2">IBT 30761</strain>
    </source>
</reference>
<dbReference type="InterPro" id="IPR036047">
    <property type="entry name" value="F-box-like_dom_sf"/>
</dbReference>
<sequence length="419" mass="47909">MASVFARPNMLLVELPTEILSVIFSYIPDSGCLVQIMQVCRLFRDMIEPILYRSMHLQLPLTSTSRDSRGGTYNLGHLAGLIDALSARPQHSRLVKILYLQLDDPKGLDCSYKIKISNLFPHLQELSLSPPSPHLDLTGMLFLKYLRLNFGDMADYPQPVQLILHHFWIPTLRILQIEYLELESQWVDLDPLQRHQTSPIIDLRIHALTDVDQSIGILTSLLNSVKSLKRFTLDAELDAVISHMVHDWLSLDAILCALRFHADTLEDIFIAASDGSSIRRTTPTWSIMLFSSLRKLAIPISCLEYCKGSNCDFALPPKLEELQLQQQECYEEISVWYSCYEGLKALAKRKRDGFPELRLIVWWTQMSIAWFESSKRLPIPPIGTLIRTFEEVDVLFSWITHPVFKGSPFGQAFRPPSGE</sequence>
<dbReference type="AlphaFoldDB" id="A0A9W9K1M7"/>
<organism evidence="2 3">
    <name type="scientific">Penicillium argentinense</name>
    <dbReference type="NCBI Taxonomy" id="1131581"/>
    <lineage>
        <taxon>Eukaryota</taxon>
        <taxon>Fungi</taxon>
        <taxon>Dikarya</taxon>
        <taxon>Ascomycota</taxon>
        <taxon>Pezizomycotina</taxon>
        <taxon>Eurotiomycetes</taxon>
        <taxon>Eurotiomycetidae</taxon>
        <taxon>Eurotiales</taxon>
        <taxon>Aspergillaceae</taxon>
        <taxon>Penicillium</taxon>
    </lineage>
</organism>
<dbReference type="Proteomes" id="UP001149074">
    <property type="component" value="Unassembled WGS sequence"/>
</dbReference>
<keyword evidence="3" id="KW-1185">Reference proteome</keyword>
<dbReference type="PROSITE" id="PS50181">
    <property type="entry name" value="FBOX"/>
    <property type="match status" value="1"/>
</dbReference>
<gene>
    <name evidence="2" type="ORF">N7532_008040</name>
</gene>
<dbReference type="GeneID" id="81359511"/>